<dbReference type="Proteomes" id="UP001207930">
    <property type="component" value="Unassembled WGS sequence"/>
</dbReference>
<protein>
    <submittedName>
        <fullName evidence="1">Uncharacterized protein</fullName>
    </submittedName>
</protein>
<dbReference type="RefSeq" id="WP_264502807.1">
    <property type="nucleotide sequence ID" value="NZ_JAPDDS010000012.1"/>
</dbReference>
<comment type="caution">
    <text evidence="1">The sequence shown here is derived from an EMBL/GenBank/DDBJ whole genome shotgun (WGS) entry which is preliminary data.</text>
</comment>
<keyword evidence="2" id="KW-1185">Reference proteome</keyword>
<name>A0ABT3FTE9_9BACT</name>
<evidence type="ECO:0000313" key="2">
    <source>
        <dbReference type="Proteomes" id="UP001207930"/>
    </source>
</evidence>
<gene>
    <name evidence="1" type="ORF">OKA04_19090</name>
</gene>
<sequence length="293" mass="33387">MNDPTIVEFRQPSRTVHPRTLWDTFWEVDAIAREVLGGVSMKYEIHICYGVNNISCLPGFSYSTKHDISASEVNLISDKSEKCVGICGIYGEEDALGRVPCRVNLFEVHVMRSVVEFEFPQVTLDGNLLSGGEGDVARELQAYGWVKMLMERLDAEECWGAIDDDTEYQAGYGEYYGAEMLAFHFRKRGPQTVIAGLEEGVRPTSEMYRAARDAEPFLHGYRRSSLRVIDLPWSDYWRRLQSGEVMTSQLFSPEIDERICSEQTARHLDASELEYFWQRRGGFPLDGSFTSIS</sequence>
<reference evidence="1 2" key="1">
    <citation type="submission" date="2022-10" db="EMBL/GenBank/DDBJ databases">
        <title>Luteolibacter flavescens strain MCCC 1K03193, whole genome shotgun sequencing project.</title>
        <authorList>
            <person name="Zhao G."/>
            <person name="Shen L."/>
        </authorList>
    </citation>
    <scope>NUCLEOTIDE SEQUENCE [LARGE SCALE GENOMIC DNA]</scope>
    <source>
        <strain evidence="1 2">MCCC 1K03193</strain>
    </source>
</reference>
<dbReference type="EMBL" id="JAPDDS010000012">
    <property type="protein sequence ID" value="MCW1886854.1"/>
    <property type="molecule type" value="Genomic_DNA"/>
</dbReference>
<organism evidence="1 2">
    <name type="scientific">Luteolibacter flavescens</name>
    <dbReference type="NCBI Taxonomy" id="1859460"/>
    <lineage>
        <taxon>Bacteria</taxon>
        <taxon>Pseudomonadati</taxon>
        <taxon>Verrucomicrobiota</taxon>
        <taxon>Verrucomicrobiia</taxon>
        <taxon>Verrucomicrobiales</taxon>
        <taxon>Verrucomicrobiaceae</taxon>
        <taxon>Luteolibacter</taxon>
    </lineage>
</organism>
<proteinExistence type="predicted"/>
<evidence type="ECO:0000313" key="1">
    <source>
        <dbReference type="EMBL" id="MCW1886854.1"/>
    </source>
</evidence>
<accession>A0ABT3FTE9</accession>